<dbReference type="AlphaFoldDB" id="A0A2T3Z960"/>
<dbReference type="GO" id="GO:0005634">
    <property type="term" value="C:nucleus"/>
    <property type="evidence" value="ECO:0007669"/>
    <property type="project" value="TreeGrafter"/>
</dbReference>
<accession>A0A2T3Z960</accession>
<feature type="region of interest" description="Disordered" evidence="1">
    <location>
        <begin position="1"/>
        <end position="159"/>
    </location>
</feature>
<dbReference type="PANTHER" id="PTHR13621:SF2">
    <property type="entry name" value="PROLINE-RICH PROTEIN PRCC"/>
    <property type="match status" value="1"/>
</dbReference>
<feature type="compositionally biased region" description="Polar residues" evidence="1">
    <location>
        <begin position="98"/>
        <end position="110"/>
    </location>
</feature>
<evidence type="ECO:0000313" key="2">
    <source>
        <dbReference type="EMBL" id="PTB41349.1"/>
    </source>
</evidence>
<dbReference type="EMBL" id="KZ679261">
    <property type="protein sequence ID" value="PTB41349.1"/>
    <property type="molecule type" value="Genomic_DNA"/>
</dbReference>
<dbReference type="STRING" id="1042311.A0A2T3Z960"/>
<proteinExistence type="predicted"/>
<feature type="compositionally biased region" description="Low complexity" evidence="1">
    <location>
        <begin position="17"/>
        <end position="35"/>
    </location>
</feature>
<protein>
    <submittedName>
        <fullName evidence="2">Uncharacterized protein</fullName>
    </submittedName>
</protein>
<feature type="compositionally biased region" description="Basic and acidic residues" evidence="1">
    <location>
        <begin position="111"/>
        <end position="123"/>
    </location>
</feature>
<feature type="region of interest" description="Disordered" evidence="1">
    <location>
        <begin position="359"/>
        <end position="387"/>
    </location>
</feature>
<feature type="compositionally biased region" description="Low complexity" evidence="1">
    <location>
        <begin position="185"/>
        <end position="210"/>
    </location>
</feature>
<sequence>MGLVDYSESDSSDAEVDAPQPVAKPAAPKKPAFQKVVDRSNPGKIVLNLPQVSSSSDASAENSNEPPAKRARTGGGGLFAGFSSFLPPPKNAGKPILSKSSSRPGINLKTSAEKGFSRDEEPSNKSNSDADGAAGGLSLPPPKRPAEPSIPDTMKPAEEVKLVGKPLMFKPLSVARNTKKKSIKSTAVQASTASATKPVALAPETASAKPEPAPAPAPAPKKTSLFSMHVEEDAAPTATAVGGAYEPLFETGEAMNPYGLDAYSQQTNNGQTAAASINTRTESLDNVADDLNLSAAARRELFGRGGGGDTQMAKKVINFNMDREYQHNEELRAAGEQQTHNPVRAIHSGKHSLQQLVRNASSQRDALEESFAKGKSNRREASSRYGW</sequence>
<name>A0A2T3Z960_TRIA4</name>
<dbReference type="Proteomes" id="UP000240493">
    <property type="component" value="Unassembled WGS sequence"/>
</dbReference>
<organism evidence="2 3">
    <name type="scientific">Trichoderma asperellum (strain ATCC 204424 / CBS 433.97 / NBRC 101777)</name>
    <dbReference type="NCBI Taxonomy" id="1042311"/>
    <lineage>
        <taxon>Eukaryota</taxon>
        <taxon>Fungi</taxon>
        <taxon>Dikarya</taxon>
        <taxon>Ascomycota</taxon>
        <taxon>Pezizomycotina</taxon>
        <taxon>Sordariomycetes</taxon>
        <taxon>Hypocreomycetidae</taxon>
        <taxon>Hypocreales</taxon>
        <taxon>Hypocreaceae</taxon>
        <taxon>Trichoderma</taxon>
    </lineage>
</organism>
<dbReference type="InterPro" id="IPR018800">
    <property type="entry name" value="PRCC"/>
</dbReference>
<feature type="compositionally biased region" description="Acidic residues" evidence="1">
    <location>
        <begin position="7"/>
        <end position="16"/>
    </location>
</feature>
<feature type="compositionally biased region" description="Low complexity" evidence="1">
    <location>
        <begin position="53"/>
        <end position="65"/>
    </location>
</feature>
<feature type="compositionally biased region" description="Basic and acidic residues" evidence="1">
    <location>
        <begin position="365"/>
        <end position="387"/>
    </location>
</feature>
<keyword evidence="3" id="KW-1185">Reference proteome</keyword>
<evidence type="ECO:0000256" key="1">
    <source>
        <dbReference type="SAM" id="MobiDB-lite"/>
    </source>
</evidence>
<evidence type="ECO:0000313" key="3">
    <source>
        <dbReference type="Proteomes" id="UP000240493"/>
    </source>
</evidence>
<dbReference type="PANTHER" id="PTHR13621">
    <property type="entry name" value="PROLINE-RICH PROTEIN PRCC"/>
    <property type="match status" value="1"/>
</dbReference>
<dbReference type="Pfam" id="PF10253">
    <property type="entry name" value="PRCC"/>
    <property type="match status" value="1"/>
</dbReference>
<dbReference type="OrthoDB" id="2555634at2759"/>
<feature type="region of interest" description="Disordered" evidence="1">
    <location>
        <begin position="175"/>
        <end position="221"/>
    </location>
</feature>
<gene>
    <name evidence="2" type="ORF">M441DRAFT_138565</name>
</gene>
<reference evidence="2 3" key="1">
    <citation type="submission" date="2016-07" db="EMBL/GenBank/DDBJ databases">
        <title>Multiple horizontal gene transfer events from other fungi enriched the ability of initially mycotrophic Trichoderma (Ascomycota) to feed on dead plant biomass.</title>
        <authorList>
            <consortium name="DOE Joint Genome Institute"/>
            <person name="Aerts A."/>
            <person name="Atanasova L."/>
            <person name="Chenthamara K."/>
            <person name="Zhang J."/>
            <person name="Grujic M."/>
            <person name="Henrissat B."/>
            <person name="Kuo A."/>
            <person name="Salamov A."/>
            <person name="Lipzen A."/>
            <person name="Labutti K."/>
            <person name="Barry K."/>
            <person name="Miao Y."/>
            <person name="Rahimi M.J."/>
            <person name="Shen Q."/>
            <person name="Grigoriev I.V."/>
            <person name="Kubicek C.P."/>
            <person name="Druzhinina I.S."/>
        </authorList>
    </citation>
    <scope>NUCLEOTIDE SEQUENCE [LARGE SCALE GENOMIC DNA]</scope>
    <source>
        <strain evidence="2 3">CBS 433.97</strain>
    </source>
</reference>